<evidence type="ECO:0000256" key="1">
    <source>
        <dbReference type="SAM" id="Phobius"/>
    </source>
</evidence>
<keyword evidence="1" id="KW-0812">Transmembrane</keyword>
<feature type="transmembrane region" description="Helical" evidence="1">
    <location>
        <begin position="47"/>
        <end position="68"/>
    </location>
</feature>
<name>A0ABU3WDI8_9GAMM</name>
<comment type="caution">
    <text evidence="2">The sequence shown here is derived from an EMBL/GenBank/DDBJ whole genome shotgun (WGS) entry which is preliminary data.</text>
</comment>
<accession>A0ABU3WDI8</accession>
<dbReference type="EMBL" id="JASVDY010000001">
    <property type="protein sequence ID" value="MDV2468469.1"/>
    <property type="molecule type" value="Genomic_DNA"/>
</dbReference>
<dbReference type="Proteomes" id="UP001278188">
    <property type="component" value="Unassembled WGS sequence"/>
</dbReference>
<keyword evidence="3" id="KW-1185">Reference proteome</keyword>
<keyword evidence="1" id="KW-0472">Membrane</keyword>
<keyword evidence="1" id="KW-1133">Transmembrane helix</keyword>
<protein>
    <submittedName>
        <fullName evidence="2">Uncharacterized protein</fullName>
    </submittedName>
</protein>
<sequence length="70" mass="7756">MYALNLLRVKVGTPYIKKIKTALEKAAGQKIVLTEIRKVIRKSGISVLPVMLSFTGGLEISLYVRILVIV</sequence>
<evidence type="ECO:0000313" key="3">
    <source>
        <dbReference type="Proteomes" id="UP001278188"/>
    </source>
</evidence>
<gene>
    <name evidence="2" type="ORF">QR674_05680</name>
</gene>
<reference evidence="2 3" key="1">
    <citation type="submission" date="2023-06" db="EMBL/GenBank/DDBJ databases">
        <title>Genomic Analysis of Acinetobacter Strains Recovered from South Australian Aquatic Samples provides Insights into the Circulation of Antibiotic Resistance determinants in the Environment.</title>
        <authorList>
            <person name="Tobin L."/>
            <person name="Jarocki V.M."/>
            <person name="Kenyon J."/>
            <person name="Drigo B."/>
            <person name="Donner E."/>
            <person name="Djordjevic S.P."/>
            <person name="Hamidian M."/>
        </authorList>
    </citation>
    <scope>NUCLEOTIDE SEQUENCE [LARGE SCALE GENOMIC DNA]</scope>
    <source>
        <strain evidence="2 3">SAAc652</strain>
    </source>
</reference>
<organism evidence="2 3">
    <name type="scientific">Acinetobacter chinensis</name>
    <dbReference type="NCBI Taxonomy" id="2004650"/>
    <lineage>
        <taxon>Bacteria</taxon>
        <taxon>Pseudomonadati</taxon>
        <taxon>Pseudomonadota</taxon>
        <taxon>Gammaproteobacteria</taxon>
        <taxon>Moraxellales</taxon>
        <taxon>Moraxellaceae</taxon>
        <taxon>Acinetobacter</taxon>
    </lineage>
</organism>
<evidence type="ECO:0000313" key="2">
    <source>
        <dbReference type="EMBL" id="MDV2468469.1"/>
    </source>
</evidence>
<dbReference type="RefSeq" id="WP_317082530.1">
    <property type="nucleotide sequence ID" value="NZ_JASVDY010000001.1"/>
</dbReference>
<proteinExistence type="predicted"/>